<evidence type="ECO:0000256" key="1">
    <source>
        <dbReference type="SAM" id="MobiDB-lite"/>
    </source>
</evidence>
<dbReference type="Gene3D" id="3.30.360.10">
    <property type="entry name" value="Dihydrodipicolinate Reductase, domain 2"/>
    <property type="match status" value="1"/>
</dbReference>
<name>A0ABM6Z2G5_9ACTO</name>
<feature type="domain" description="Gfo/Idh/MocA-like oxidoreductase N-terminal" evidence="2">
    <location>
        <begin position="19"/>
        <end position="141"/>
    </location>
</feature>
<organism evidence="4 5">
    <name type="scientific">Actinomyces lilanjuaniae</name>
    <dbReference type="NCBI Taxonomy" id="2321394"/>
    <lineage>
        <taxon>Bacteria</taxon>
        <taxon>Bacillati</taxon>
        <taxon>Actinomycetota</taxon>
        <taxon>Actinomycetes</taxon>
        <taxon>Actinomycetales</taxon>
        <taxon>Actinomycetaceae</taxon>
        <taxon>Actinomyces</taxon>
    </lineage>
</organism>
<dbReference type="InterPro" id="IPR036291">
    <property type="entry name" value="NAD(P)-bd_dom_sf"/>
</dbReference>
<feature type="region of interest" description="Disordered" evidence="1">
    <location>
        <begin position="289"/>
        <end position="323"/>
    </location>
</feature>
<dbReference type="SUPFAM" id="SSF55347">
    <property type="entry name" value="Glyceraldehyde-3-phosphate dehydrogenase-like, C-terminal domain"/>
    <property type="match status" value="1"/>
</dbReference>
<reference evidence="4 5" key="1">
    <citation type="submission" date="2018-09" db="EMBL/GenBank/DDBJ databases">
        <authorList>
            <person name="Li J."/>
        </authorList>
    </citation>
    <scope>NUCLEOTIDE SEQUENCE [LARGE SCALE GENOMIC DNA]</scope>
    <source>
        <strain evidence="4 5">2129</strain>
    </source>
</reference>
<dbReference type="PANTHER" id="PTHR43054">
    <property type="match status" value="1"/>
</dbReference>
<dbReference type="SUPFAM" id="SSF51735">
    <property type="entry name" value="NAD(P)-binding Rossmann-fold domains"/>
    <property type="match status" value="1"/>
</dbReference>
<proteinExistence type="predicted"/>
<accession>A0ABM6Z2G5</accession>
<sequence length="382" mass="40218">MVASPAPDLPSADPQQAPVRFGVVGAGFIARWFAEAVAQEPGAQIVAVTSARAERAAAFAREHGVDSSYASLTQMLQAHGPDSTQPVDVIYVGSPNSFHAEHTITALEAGFHVLVEKPFALTVAQAQAMAQAAREADRFLMEAWLSAHEPGVARLRETLPRMGRLRRAVLVKEQRSSRLDAYRAGKNPPAFDPAAGGGSLMDLAVYPVSLAIHLFGTPDRVTATGHLLDSGADSHGTVVLTYDHGESSGLEVVCTHSKTSPAGAGSFIASEQDALVMDDCQWPRRIELRGPAASDLSGEGDRGAARNGSRGAGPQARQDLSVDRHGPALGYELAEVCRLVRSGARGSSLHPVYASIAAVDVLAQARAQVGVRFPADECGQPR</sequence>
<dbReference type="Gene3D" id="3.40.50.720">
    <property type="entry name" value="NAD(P)-binding Rossmann-like Domain"/>
    <property type="match status" value="1"/>
</dbReference>
<feature type="domain" description="GFO/IDH/MocA-like oxidoreductase" evidence="3">
    <location>
        <begin position="184"/>
        <end position="252"/>
    </location>
</feature>
<evidence type="ECO:0000259" key="3">
    <source>
        <dbReference type="Pfam" id="PF22725"/>
    </source>
</evidence>
<dbReference type="InterPro" id="IPR055170">
    <property type="entry name" value="GFO_IDH_MocA-like_dom"/>
</dbReference>
<protein>
    <submittedName>
        <fullName evidence="4">Gfo/Idh/MocA family oxidoreductase</fullName>
    </submittedName>
</protein>
<evidence type="ECO:0000313" key="4">
    <source>
        <dbReference type="EMBL" id="AYD89460.1"/>
    </source>
</evidence>
<dbReference type="PANTHER" id="PTHR43054:SF1">
    <property type="entry name" value="SCYLLO-INOSITOL 2-DEHYDROGENASE (NADP(+)) IOLU"/>
    <property type="match status" value="1"/>
</dbReference>
<gene>
    <name evidence="4" type="ORF">D5R93_04205</name>
</gene>
<evidence type="ECO:0000313" key="5">
    <source>
        <dbReference type="Proteomes" id="UP000273001"/>
    </source>
</evidence>
<dbReference type="EMBL" id="CP032514">
    <property type="protein sequence ID" value="AYD89460.1"/>
    <property type="molecule type" value="Genomic_DNA"/>
</dbReference>
<dbReference type="Pfam" id="PF22725">
    <property type="entry name" value="GFO_IDH_MocA_C3"/>
    <property type="match status" value="1"/>
</dbReference>
<evidence type="ECO:0000259" key="2">
    <source>
        <dbReference type="Pfam" id="PF01408"/>
    </source>
</evidence>
<dbReference type="Pfam" id="PF01408">
    <property type="entry name" value="GFO_IDH_MocA"/>
    <property type="match status" value="1"/>
</dbReference>
<dbReference type="InterPro" id="IPR000683">
    <property type="entry name" value="Gfo/Idh/MocA-like_OxRdtase_N"/>
</dbReference>
<keyword evidence="5" id="KW-1185">Reference proteome</keyword>
<dbReference type="RefSeq" id="WP_119835802.1">
    <property type="nucleotide sequence ID" value="NZ_CP032514.1"/>
</dbReference>
<dbReference type="Proteomes" id="UP000273001">
    <property type="component" value="Chromosome"/>
</dbReference>